<dbReference type="Gene3D" id="3.10.450.300">
    <property type="entry name" value="YebF/Colicin-M immunity protein"/>
    <property type="match status" value="1"/>
</dbReference>
<name>A0ABX0QY09_9GAMM</name>
<comment type="caution">
    <text evidence="2">The sequence shown here is derived from an EMBL/GenBank/DDBJ whole genome shotgun (WGS) entry which is preliminary data.</text>
</comment>
<dbReference type="InterPro" id="IPR038703">
    <property type="entry name" value="YebF/Cmi_sf"/>
</dbReference>
<dbReference type="EMBL" id="VWXD01000003">
    <property type="protein sequence ID" value="NIF00779.1"/>
    <property type="molecule type" value="Genomic_DNA"/>
</dbReference>
<dbReference type="RefSeq" id="WP_167138606.1">
    <property type="nucleotide sequence ID" value="NZ_JBGMNH010000009.1"/>
</dbReference>
<feature type="chain" id="PRO_5045263866" evidence="1">
    <location>
        <begin position="21"/>
        <end position="119"/>
    </location>
</feature>
<keyword evidence="1" id="KW-0732">Signal</keyword>
<feature type="signal peptide" evidence="1">
    <location>
        <begin position="1"/>
        <end position="20"/>
    </location>
</feature>
<reference evidence="2 3" key="1">
    <citation type="journal article" date="2019" name="bioRxiv">
        <title>Bacteria contribute to plant secondary compound degradation in a generalist herbivore system.</title>
        <authorList>
            <person name="Francoeur C.B."/>
            <person name="Khadempour L."/>
            <person name="Moreira-Soto R.D."/>
            <person name="Gotting K."/>
            <person name="Book A.J."/>
            <person name="Pinto-Tomas A.A."/>
            <person name="Keefover-Ring K."/>
            <person name="Currie C.R."/>
        </authorList>
    </citation>
    <scope>NUCLEOTIDE SEQUENCE [LARGE SCALE GENOMIC DNA]</scope>
    <source>
        <strain evidence="2 3">Acro-805</strain>
    </source>
</reference>
<gene>
    <name evidence="2" type="ORF">F3J38_12020</name>
</gene>
<keyword evidence="3" id="KW-1185">Reference proteome</keyword>
<proteinExistence type="predicted"/>
<sequence length="119" mass="13469">MGKSVFIPLLAVACMGLAFASYSSWEKNNEIQQDRLTCPLIKPEQIISSLERDLLNKPAEAFFHKSRITIGALHIASESIQLEQGTHYSVPFTITGRMERKYIAFVRCSDLKDITYNKS</sequence>
<protein>
    <submittedName>
        <fullName evidence="2">Uncharacterized protein</fullName>
    </submittedName>
</protein>
<evidence type="ECO:0000313" key="2">
    <source>
        <dbReference type="EMBL" id="NIF00779.1"/>
    </source>
</evidence>
<dbReference type="Proteomes" id="UP000780690">
    <property type="component" value="Unassembled WGS sequence"/>
</dbReference>
<evidence type="ECO:0000256" key="1">
    <source>
        <dbReference type="SAM" id="SignalP"/>
    </source>
</evidence>
<organism evidence="2 3">
    <name type="scientific">Candidatus Pantoea formicae</name>
    <dbReference type="NCBI Taxonomy" id="2608355"/>
    <lineage>
        <taxon>Bacteria</taxon>
        <taxon>Pseudomonadati</taxon>
        <taxon>Pseudomonadota</taxon>
        <taxon>Gammaproteobacteria</taxon>
        <taxon>Enterobacterales</taxon>
        <taxon>Erwiniaceae</taxon>
        <taxon>Pantoea</taxon>
    </lineage>
</organism>
<evidence type="ECO:0000313" key="3">
    <source>
        <dbReference type="Proteomes" id="UP000780690"/>
    </source>
</evidence>
<accession>A0ABX0QY09</accession>